<dbReference type="Proteomes" id="UP000677016">
    <property type="component" value="Unassembled WGS sequence"/>
</dbReference>
<comment type="caution">
    <text evidence="3">The sequence shown here is derived from an EMBL/GenBank/DDBJ whole genome shotgun (WGS) entry which is preliminary data.</text>
</comment>
<dbReference type="Gene3D" id="2.40.128.110">
    <property type="entry name" value="Lipid/polyisoprenoid-binding, YceI-like"/>
    <property type="match status" value="1"/>
</dbReference>
<dbReference type="InterPro" id="IPR007372">
    <property type="entry name" value="Lipid/polyisoprenoid-bd_YceI"/>
</dbReference>
<dbReference type="Pfam" id="PF04264">
    <property type="entry name" value="YceI"/>
    <property type="match status" value="1"/>
</dbReference>
<evidence type="ECO:0000259" key="2">
    <source>
        <dbReference type="SMART" id="SM00867"/>
    </source>
</evidence>
<feature type="domain" description="Lipid/polyisoprenoid-binding YceI-like" evidence="2">
    <location>
        <begin position="11"/>
        <end position="180"/>
    </location>
</feature>
<dbReference type="AlphaFoldDB" id="A0A941D673"/>
<evidence type="ECO:0000256" key="1">
    <source>
        <dbReference type="ARBA" id="ARBA00008812"/>
    </source>
</evidence>
<dbReference type="PANTHER" id="PTHR34406">
    <property type="entry name" value="PROTEIN YCEI"/>
    <property type="match status" value="1"/>
</dbReference>
<evidence type="ECO:0000313" key="4">
    <source>
        <dbReference type="Proteomes" id="UP000677016"/>
    </source>
</evidence>
<protein>
    <submittedName>
        <fullName evidence="3">YceI family protein</fullName>
    </submittedName>
</protein>
<dbReference type="RefSeq" id="WP_211601771.1">
    <property type="nucleotide sequence ID" value="NZ_JAGSNF010000004.1"/>
</dbReference>
<gene>
    <name evidence="3" type="ORF">KC207_04855</name>
</gene>
<organism evidence="3 4">
    <name type="scientific">Phycicoccus avicenniae</name>
    <dbReference type="NCBI Taxonomy" id="2828860"/>
    <lineage>
        <taxon>Bacteria</taxon>
        <taxon>Bacillati</taxon>
        <taxon>Actinomycetota</taxon>
        <taxon>Actinomycetes</taxon>
        <taxon>Micrococcales</taxon>
        <taxon>Intrasporangiaceae</taxon>
        <taxon>Phycicoccus</taxon>
    </lineage>
</organism>
<keyword evidence="4" id="KW-1185">Reference proteome</keyword>
<reference evidence="3" key="1">
    <citation type="submission" date="2021-04" db="EMBL/GenBank/DDBJ databases">
        <title>Phycicoccus avicenniae sp. nov., a novel endophytic actinomycetes isolated from branch of Avicennia mariana.</title>
        <authorList>
            <person name="Tuo L."/>
        </authorList>
    </citation>
    <scope>NUCLEOTIDE SEQUENCE</scope>
    <source>
        <strain evidence="3">BSK3Z-2</strain>
    </source>
</reference>
<proteinExistence type="inferred from homology"/>
<dbReference type="PANTHER" id="PTHR34406:SF1">
    <property type="entry name" value="PROTEIN YCEI"/>
    <property type="match status" value="1"/>
</dbReference>
<dbReference type="SUPFAM" id="SSF101874">
    <property type="entry name" value="YceI-like"/>
    <property type="match status" value="1"/>
</dbReference>
<evidence type="ECO:0000313" key="3">
    <source>
        <dbReference type="EMBL" id="MBR7742615.1"/>
    </source>
</evidence>
<accession>A0A941D673</accession>
<name>A0A941D673_9MICO</name>
<sequence>MADTAPTLSGDWDLDPTHTRIGFSARHAMITTVRGSFNDISGHLHADLDTMEKSTVEIVLKAASVDTRTPQRDEHLRSPDFFDVEKYPDITFHSTRVEEIEDDAYLVTGDLTIKDVTQTLSIPIALAGVEKDAFGVLRAGFEGTRKVNRRDFGLEWNMPLDSGGVLVSERITLEFEISAVKREG</sequence>
<comment type="similarity">
    <text evidence="1">Belongs to the UPF0312 family.</text>
</comment>
<dbReference type="SMART" id="SM00867">
    <property type="entry name" value="YceI"/>
    <property type="match status" value="1"/>
</dbReference>
<dbReference type="InterPro" id="IPR036761">
    <property type="entry name" value="TTHA0802/YceI-like_sf"/>
</dbReference>
<dbReference type="EMBL" id="JAGSNF010000004">
    <property type="protein sequence ID" value="MBR7742615.1"/>
    <property type="molecule type" value="Genomic_DNA"/>
</dbReference>